<gene>
    <name evidence="2" type="ORF">EV421DRAFT_1665462</name>
</gene>
<evidence type="ECO:0000313" key="2">
    <source>
        <dbReference type="EMBL" id="KAK0445951.1"/>
    </source>
</evidence>
<keyword evidence="3" id="KW-1185">Reference proteome</keyword>
<proteinExistence type="predicted"/>
<keyword evidence="1" id="KW-0175">Coiled coil</keyword>
<reference evidence="2" key="1">
    <citation type="submission" date="2023-06" db="EMBL/GenBank/DDBJ databases">
        <authorList>
            <consortium name="Lawrence Berkeley National Laboratory"/>
            <person name="Ahrendt S."/>
            <person name="Sahu N."/>
            <person name="Indic B."/>
            <person name="Wong-Bajracharya J."/>
            <person name="Merenyi Z."/>
            <person name="Ke H.-M."/>
            <person name="Monk M."/>
            <person name="Kocsube S."/>
            <person name="Drula E."/>
            <person name="Lipzen A."/>
            <person name="Balint B."/>
            <person name="Henrissat B."/>
            <person name="Andreopoulos B."/>
            <person name="Martin F.M."/>
            <person name="Harder C.B."/>
            <person name="Rigling D."/>
            <person name="Ford K.L."/>
            <person name="Foster G.D."/>
            <person name="Pangilinan J."/>
            <person name="Papanicolaou A."/>
            <person name="Barry K."/>
            <person name="LaButti K."/>
            <person name="Viragh M."/>
            <person name="Koriabine M."/>
            <person name="Yan M."/>
            <person name="Riley R."/>
            <person name="Champramary S."/>
            <person name="Plett K.L."/>
            <person name="Tsai I.J."/>
            <person name="Slot J."/>
            <person name="Sipos G."/>
            <person name="Plett J."/>
            <person name="Nagy L.G."/>
            <person name="Grigoriev I.V."/>
        </authorList>
    </citation>
    <scope>NUCLEOTIDE SEQUENCE</scope>
    <source>
        <strain evidence="2">FPL87.14</strain>
    </source>
</reference>
<dbReference type="Proteomes" id="UP001175226">
    <property type="component" value="Unassembled WGS sequence"/>
</dbReference>
<evidence type="ECO:0000313" key="3">
    <source>
        <dbReference type="Proteomes" id="UP001175226"/>
    </source>
</evidence>
<dbReference type="EMBL" id="JAUEPT010000015">
    <property type="protein sequence ID" value="KAK0445951.1"/>
    <property type="molecule type" value="Genomic_DNA"/>
</dbReference>
<comment type="caution">
    <text evidence="2">The sequence shown here is derived from an EMBL/GenBank/DDBJ whole genome shotgun (WGS) entry which is preliminary data.</text>
</comment>
<protein>
    <recommendedName>
        <fullName evidence="4">F-box domain-containing protein</fullName>
    </recommendedName>
</protein>
<accession>A0AA39MSZ8</accession>
<dbReference type="AlphaFoldDB" id="A0AA39MSZ8"/>
<feature type="non-terminal residue" evidence="2">
    <location>
        <position position="1"/>
    </location>
</feature>
<feature type="coiled-coil region" evidence="1">
    <location>
        <begin position="26"/>
        <end position="60"/>
    </location>
</feature>
<organism evidence="2 3">
    <name type="scientific">Armillaria borealis</name>
    <dbReference type="NCBI Taxonomy" id="47425"/>
    <lineage>
        <taxon>Eukaryota</taxon>
        <taxon>Fungi</taxon>
        <taxon>Dikarya</taxon>
        <taxon>Basidiomycota</taxon>
        <taxon>Agaricomycotina</taxon>
        <taxon>Agaricomycetes</taxon>
        <taxon>Agaricomycetidae</taxon>
        <taxon>Agaricales</taxon>
        <taxon>Marasmiineae</taxon>
        <taxon>Physalacriaceae</taxon>
        <taxon>Armillaria</taxon>
    </lineage>
</organism>
<sequence>LQTNDSPRDHEKVDFATVVSDGRDILSDLDSRIARTRTALEDLVRERERVEAHMQDTRTLLHPIRRLPDDILHQIFTACIDPESIIYTENVGDCLDVLKRSQWVLSYVSRRWRRVALNTRRLW</sequence>
<evidence type="ECO:0008006" key="4">
    <source>
        <dbReference type="Google" id="ProtNLM"/>
    </source>
</evidence>
<feature type="non-terminal residue" evidence="2">
    <location>
        <position position="123"/>
    </location>
</feature>
<name>A0AA39MSZ8_9AGAR</name>
<evidence type="ECO:0000256" key="1">
    <source>
        <dbReference type="SAM" id="Coils"/>
    </source>
</evidence>